<organism evidence="5 6">
    <name type="scientific">Rhizobium leguminosarum</name>
    <dbReference type="NCBI Taxonomy" id="384"/>
    <lineage>
        <taxon>Bacteria</taxon>
        <taxon>Pseudomonadati</taxon>
        <taxon>Pseudomonadota</taxon>
        <taxon>Alphaproteobacteria</taxon>
        <taxon>Hyphomicrobiales</taxon>
        <taxon>Rhizobiaceae</taxon>
        <taxon>Rhizobium/Agrobacterium group</taxon>
        <taxon>Rhizobium</taxon>
    </lineage>
</organism>
<evidence type="ECO:0000256" key="2">
    <source>
        <dbReference type="ARBA" id="ARBA00023125"/>
    </source>
</evidence>
<dbReference type="InterPro" id="IPR050204">
    <property type="entry name" value="AraC_XylS_family_regulators"/>
</dbReference>
<gene>
    <name evidence="5" type="ORF">BA011_29040</name>
</gene>
<evidence type="ECO:0000313" key="6">
    <source>
        <dbReference type="Proteomes" id="UP000092691"/>
    </source>
</evidence>
<dbReference type="Proteomes" id="UP000092691">
    <property type="component" value="Plasmid unnamed1"/>
</dbReference>
<dbReference type="InterPro" id="IPR035418">
    <property type="entry name" value="AraC-bd_2"/>
</dbReference>
<dbReference type="InterPro" id="IPR009057">
    <property type="entry name" value="Homeodomain-like_sf"/>
</dbReference>
<reference evidence="5 6" key="1">
    <citation type="submission" date="2016-06" db="EMBL/GenBank/DDBJ databases">
        <title>Microsymbionts genomes from the relict species Vavilovia formosa.</title>
        <authorList>
            <person name="Chirak E."/>
            <person name="Kimeklis A."/>
            <person name="Andronov E."/>
        </authorList>
    </citation>
    <scope>NUCLEOTIDE SEQUENCE [LARGE SCALE GENOMIC DNA]</scope>
    <source>
        <strain evidence="5 6">Vaf10</strain>
        <plasmid evidence="6">Plasmid unnamed1</plasmid>
    </source>
</reference>
<dbReference type="Pfam" id="PF14525">
    <property type="entry name" value="AraC_binding_2"/>
    <property type="match status" value="1"/>
</dbReference>
<dbReference type="AlphaFoldDB" id="A0A1B1CJB8"/>
<protein>
    <submittedName>
        <fullName evidence="5">AraC family transcriptional regulator</fullName>
    </submittedName>
</protein>
<evidence type="ECO:0000256" key="3">
    <source>
        <dbReference type="ARBA" id="ARBA00023163"/>
    </source>
</evidence>
<dbReference type="PANTHER" id="PTHR46796:SF6">
    <property type="entry name" value="ARAC SUBFAMILY"/>
    <property type="match status" value="1"/>
</dbReference>
<name>A0A1B1CJB8_RHILE</name>
<dbReference type="OrthoDB" id="252470at2"/>
<evidence type="ECO:0000256" key="1">
    <source>
        <dbReference type="ARBA" id="ARBA00023015"/>
    </source>
</evidence>
<dbReference type="PROSITE" id="PS01124">
    <property type="entry name" value="HTH_ARAC_FAMILY_2"/>
    <property type="match status" value="1"/>
</dbReference>
<feature type="domain" description="HTH araC/xylS-type" evidence="4">
    <location>
        <begin position="209"/>
        <end position="310"/>
    </location>
</feature>
<dbReference type="PANTHER" id="PTHR46796">
    <property type="entry name" value="HTH-TYPE TRANSCRIPTIONAL ACTIVATOR RHAS-RELATED"/>
    <property type="match status" value="1"/>
</dbReference>
<dbReference type="Gene3D" id="1.10.10.60">
    <property type="entry name" value="Homeodomain-like"/>
    <property type="match status" value="1"/>
</dbReference>
<dbReference type="GO" id="GO:0003700">
    <property type="term" value="F:DNA-binding transcription factor activity"/>
    <property type="evidence" value="ECO:0007669"/>
    <property type="project" value="InterPro"/>
</dbReference>
<evidence type="ECO:0000259" key="4">
    <source>
        <dbReference type="PROSITE" id="PS01124"/>
    </source>
</evidence>
<keyword evidence="5" id="KW-0614">Plasmid</keyword>
<keyword evidence="1" id="KW-0805">Transcription regulation</keyword>
<geneLocation type="plasmid" evidence="5 6">
    <name>unnamed1</name>
</geneLocation>
<evidence type="ECO:0000313" key="5">
    <source>
        <dbReference type="EMBL" id="ANP89769.1"/>
    </source>
</evidence>
<dbReference type="GO" id="GO:0043565">
    <property type="term" value="F:sequence-specific DNA binding"/>
    <property type="evidence" value="ECO:0007669"/>
    <property type="project" value="InterPro"/>
</dbReference>
<dbReference type="EMBL" id="CP016287">
    <property type="protein sequence ID" value="ANP89769.1"/>
    <property type="molecule type" value="Genomic_DNA"/>
</dbReference>
<sequence>MEPVFSSVKVAGGRDFPSVARSLFGNVRLDFQSGDEDQSRLLSAMLGTCRLTLLEADTHTVFGERVTLSSDSPDAIKLVFQTHGFSSLNQNGRSVPVGAGASIMYDPSRPYVLTNRTAVRLLLLQLPRRALPVQAVNRLMEPFVAMPEHAGMQRILLSLMDSTIRESGRLDDTARASLGQTMIELVRTMIGVDPQRERSSAHSLDLLRRRVKDFVSDHISQPDLDVGMIARRMGCSIRYVYRAFEADGTTPADYIWSLRLERAASRLRDAACRPGEISEIAFALGFSSSAHFSRAFRGRYALSPSDWRKGGPA</sequence>
<keyword evidence="3" id="KW-0804">Transcription</keyword>
<dbReference type="RefSeq" id="WP_065283368.1">
    <property type="nucleotide sequence ID" value="NZ_CP016287.1"/>
</dbReference>
<dbReference type="SMART" id="SM00342">
    <property type="entry name" value="HTH_ARAC"/>
    <property type="match status" value="1"/>
</dbReference>
<dbReference type="InterPro" id="IPR020449">
    <property type="entry name" value="Tscrpt_reg_AraC-type_HTH"/>
</dbReference>
<dbReference type="PRINTS" id="PR00032">
    <property type="entry name" value="HTHARAC"/>
</dbReference>
<proteinExistence type="predicted"/>
<dbReference type="Pfam" id="PF12833">
    <property type="entry name" value="HTH_18"/>
    <property type="match status" value="1"/>
</dbReference>
<keyword evidence="2" id="KW-0238">DNA-binding</keyword>
<dbReference type="InterPro" id="IPR018060">
    <property type="entry name" value="HTH_AraC"/>
</dbReference>
<dbReference type="SUPFAM" id="SSF46689">
    <property type="entry name" value="Homeodomain-like"/>
    <property type="match status" value="1"/>
</dbReference>
<accession>A0A1B1CJB8</accession>